<dbReference type="Proteomes" id="UP000739538">
    <property type="component" value="Unassembled WGS sequence"/>
</dbReference>
<evidence type="ECO:0000313" key="2">
    <source>
        <dbReference type="EMBL" id="MCA9758149.1"/>
    </source>
</evidence>
<evidence type="ECO:0008006" key="4">
    <source>
        <dbReference type="Google" id="ProtNLM"/>
    </source>
</evidence>
<feature type="transmembrane region" description="Helical" evidence="1">
    <location>
        <begin position="7"/>
        <end position="27"/>
    </location>
</feature>
<feature type="transmembrane region" description="Helical" evidence="1">
    <location>
        <begin position="108"/>
        <end position="126"/>
    </location>
</feature>
<name>A0A956SG37_UNCEI</name>
<comment type="caution">
    <text evidence="2">The sequence shown here is derived from an EMBL/GenBank/DDBJ whole genome shotgun (WGS) entry which is preliminary data.</text>
</comment>
<feature type="transmembrane region" description="Helical" evidence="1">
    <location>
        <begin position="147"/>
        <end position="166"/>
    </location>
</feature>
<keyword evidence="1" id="KW-0472">Membrane</keyword>
<feature type="transmembrane region" description="Helical" evidence="1">
    <location>
        <begin position="172"/>
        <end position="193"/>
    </location>
</feature>
<evidence type="ECO:0000313" key="3">
    <source>
        <dbReference type="Proteomes" id="UP000739538"/>
    </source>
</evidence>
<proteinExistence type="predicted"/>
<keyword evidence="1" id="KW-1133">Transmembrane helix</keyword>
<feature type="transmembrane region" description="Helical" evidence="1">
    <location>
        <begin position="65"/>
        <end position="88"/>
    </location>
</feature>
<evidence type="ECO:0000256" key="1">
    <source>
        <dbReference type="SAM" id="Phobius"/>
    </source>
</evidence>
<reference evidence="2" key="2">
    <citation type="journal article" date="2021" name="Microbiome">
        <title>Successional dynamics and alternative stable states in a saline activated sludge microbial community over 9 years.</title>
        <authorList>
            <person name="Wang Y."/>
            <person name="Ye J."/>
            <person name="Ju F."/>
            <person name="Liu L."/>
            <person name="Boyd J.A."/>
            <person name="Deng Y."/>
            <person name="Parks D.H."/>
            <person name="Jiang X."/>
            <person name="Yin X."/>
            <person name="Woodcroft B.J."/>
            <person name="Tyson G.W."/>
            <person name="Hugenholtz P."/>
            <person name="Polz M.F."/>
            <person name="Zhang T."/>
        </authorList>
    </citation>
    <scope>NUCLEOTIDE SEQUENCE</scope>
    <source>
        <strain evidence="2">HKST-UBA02</strain>
    </source>
</reference>
<dbReference type="AlphaFoldDB" id="A0A956SG37"/>
<feature type="transmembrane region" description="Helical" evidence="1">
    <location>
        <begin position="33"/>
        <end position="53"/>
    </location>
</feature>
<organism evidence="2 3">
    <name type="scientific">Eiseniibacteriota bacterium</name>
    <dbReference type="NCBI Taxonomy" id="2212470"/>
    <lineage>
        <taxon>Bacteria</taxon>
        <taxon>Candidatus Eiseniibacteriota</taxon>
    </lineage>
</organism>
<sequence length="203" mass="21585">MTGNRTPLVMTLIALLVVALGFVGWVLVPERALHWGAGIATMIAVWLVLVWSDRRDSGSRDTTEYRFRGVSGVLAGLLLASSMSVAILRATEATGGSSLGSWIDRLPGIVMGGVLAVMGNYVPKLLTPRGAPTGALRTKQSMRRFTGWTFVLAGIGYAAVWAFLPVAVADPLATGLCATAVAIVFLRVGWTTLATGRDRRRES</sequence>
<keyword evidence="1" id="KW-0812">Transmembrane</keyword>
<accession>A0A956SG37</accession>
<protein>
    <recommendedName>
        <fullName evidence="4">DUF3180 domain-containing protein</fullName>
    </recommendedName>
</protein>
<reference evidence="2" key="1">
    <citation type="submission" date="2020-04" db="EMBL/GenBank/DDBJ databases">
        <authorList>
            <person name="Zhang T."/>
        </authorList>
    </citation>
    <scope>NUCLEOTIDE SEQUENCE</scope>
    <source>
        <strain evidence="2">HKST-UBA02</strain>
    </source>
</reference>
<gene>
    <name evidence="2" type="ORF">KDA27_20310</name>
</gene>
<dbReference type="EMBL" id="JAGQHS010000146">
    <property type="protein sequence ID" value="MCA9758149.1"/>
    <property type="molecule type" value="Genomic_DNA"/>
</dbReference>